<keyword evidence="1" id="KW-0812">Transmembrane</keyword>
<protein>
    <submittedName>
        <fullName evidence="2">Uncharacterized protein</fullName>
    </submittedName>
</protein>
<dbReference type="EMBL" id="FRDI01000002">
    <property type="protein sequence ID" value="SHN52062.1"/>
    <property type="molecule type" value="Genomic_DNA"/>
</dbReference>
<name>A0A1M7S1A5_9BACT</name>
<dbReference type="AlphaFoldDB" id="A0A1M7S1A5"/>
<dbReference type="Proteomes" id="UP000186469">
    <property type="component" value="Unassembled WGS sequence"/>
</dbReference>
<keyword evidence="1" id="KW-0472">Membrane</keyword>
<dbReference type="InterPro" id="IPR046031">
    <property type="entry name" value="DUF5989"/>
</dbReference>
<evidence type="ECO:0000256" key="1">
    <source>
        <dbReference type="SAM" id="Phobius"/>
    </source>
</evidence>
<accession>A0A1M7S1A5</accession>
<gene>
    <name evidence="2" type="ORF">SAMN02745728_00416</name>
</gene>
<dbReference type="STRING" id="1121455.SAMN02745728_00416"/>
<keyword evidence="3" id="KW-1185">Reference proteome</keyword>
<sequence>MKNATNGSGDLTLIKKQNENFLIRRQWRKNSQELTQQIVMGYGFGFLFLIWGTFKYFLSLESLDILWAIVACIGVLFILCTFIIPSALKPVEHGLRAVGNMVGNKIMTVLLAIIYYLLITPVGLLIQRFKGKDPIYEWNETPSKMNGWVKKTLPQDIENLMKTHGQVKIRKTGFFSVLTFFVKTGKIIFIPVLLILISLGLLLFFLQTSVIAPFIYTLF</sequence>
<feature type="transmembrane region" description="Helical" evidence="1">
    <location>
        <begin position="106"/>
        <end position="126"/>
    </location>
</feature>
<feature type="transmembrane region" description="Helical" evidence="1">
    <location>
        <begin position="38"/>
        <end position="58"/>
    </location>
</feature>
<proteinExistence type="predicted"/>
<evidence type="ECO:0000313" key="3">
    <source>
        <dbReference type="Proteomes" id="UP000186469"/>
    </source>
</evidence>
<reference evidence="2 3" key="1">
    <citation type="submission" date="2016-12" db="EMBL/GenBank/DDBJ databases">
        <authorList>
            <person name="Song W.-J."/>
            <person name="Kurnit D.M."/>
        </authorList>
    </citation>
    <scope>NUCLEOTIDE SEQUENCE [LARGE SCALE GENOMIC DNA]</scope>
    <source>
        <strain evidence="2 3">DSM 11393</strain>
    </source>
</reference>
<feature type="transmembrane region" description="Helical" evidence="1">
    <location>
        <begin position="188"/>
        <end position="216"/>
    </location>
</feature>
<organism evidence="2 3">
    <name type="scientific">Desulfovibrio litoralis DSM 11393</name>
    <dbReference type="NCBI Taxonomy" id="1121455"/>
    <lineage>
        <taxon>Bacteria</taxon>
        <taxon>Pseudomonadati</taxon>
        <taxon>Thermodesulfobacteriota</taxon>
        <taxon>Desulfovibrionia</taxon>
        <taxon>Desulfovibrionales</taxon>
        <taxon>Desulfovibrionaceae</taxon>
        <taxon>Desulfovibrio</taxon>
    </lineage>
</organism>
<dbReference type="Pfam" id="PF19451">
    <property type="entry name" value="DUF5989"/>
    <property type="match status" value="1"/>
</dbReference>
<evidence type="ECO:0000313" key="2">
    <source>
        <dbReference type="EMBL" id="SHN52062.1"/>
    </source>
</evidence>
<keyword evidence="1" id="KW-1133">Transmembrane helix</keyword>
<feature type="transmembrane region" description="Helical" evidence="1">
    <location>
        <begin position="65"/>
        <end position="86"/>
    </location>
</feature>